<reference evidence="1" key="1">
    <citation type="journal article" date="2020" name="mSystems">
        <title>Genome- and Community-Level Interaction Insights into Carbon Utilization and Element Cycling Functions of Hydrothermarchaeota in Hydrothermal Sediment.</title>
        <authorList>
            <person name="Zhou Z."/>
            <person name="Liu Y."/>
            <person name="Xu W."/>
            <person name="Pan J."/>
            <person name="Luo Z.H."/>
            <person name="Li M."/>
        </authorList>
    </citation>
    <scope>NUCLEOTIDE SEQUENCE [LARGE SCALE GENOMIC DNA]</scope>
    <source>
        <strain evidence="1">HyVt-93</strain>
    </source>
</reference>
<evidence type="ECO:0000313" key="1">
    <source>
        <dbReference type="EMBL" id="HHI00080.1"/>
    </source>
</evidence>
<accession>A0A7C5JXV1</accession>
<dbReference type="InterPro" id="IPR036906">
    <property type="entry name" value="ATPase_V1_fsu_sf"/>
</dbReference>
<name>A0A7C5JXV1_THELI</name>
<dbReference type="AlphaFoldDB" id="A0A7C5JXV1"/>
<dbReference type="Gene3D" id="3.40.50.10580">
    <property type="entry name" value="ATPase, V1 complex, subunit F"/>
    <property type="match status" value="1"/>
</dbReference>
<gene>
    <name evidence="1" type="ORF">ENL40_01160</name>
</gene>
<dbReference type="GO" id="GO:0034220">
    <property type="term" value="P:monoatomic ion transmembrane transport"/>
    <property type="evidence" value="ECO:0007669"/>
    <property type="project" value="InterPro"/>
</dbReference>
<dbReference type="EMBL" id="DRTU01000055">
    <property type="protein sequence ID" value="HHI00080.1"/>
    <property type="molecule type" value="Genomic_DNA"/>
</dbReference>
<organism evidence="1">
    <name type="scientific">Thermococcus litoralis</name>
    <dbReference type="NCBI Taxonomy" id="2265"/>
    <lineage>
        <taxon>Archaea</taxon>
        <taxon>Methanobacteriati</taxon>
        <taxon>Methanobacteriota</taxon>
        <taxon>Thermococci</taxon>
        <taxon>Thermococcales</taxon>
        <taxon>Thermococcaceae</taxon>
        <taxon>Thermococcus</taxon>
    </lineage>
</organism>
<dbReference type="Proteomes" id="UP000886217">
    <property type="component" value="Unassembled WGS sequence"/>
</dbReference>
<proteinExistence type="predicted"/>
<protein>
    <submittedName>
        <fullName evidence="1">Uncharacterized protein</fullName>
    </submittedName>
</protein>
<dbReference type="SUPFAM" id="SSF159468">
    <property type="entry name" value="AtpF-like"/>
    <property type="match status" value="1"/>
</dbReference>
<sequence length="97" mass="11044">MDGFKSEKALVVGRDLFVDLWSLSGFEPVECNDPKALGSIWGTLVESNVSLILLEEEWFCEIPEIFKKRIEKMSRPSWIVLPSFSLPEESWGGFFDG</sequence>
<comment type="caution">
    <text evidence="1">The sequence shown here is derived from an EMBL/GenBank/DDBJ whole genome shotgun (WGS) entry which is preliminary data.</text>
</comment>